<keyword evidence="3" id="KW-1185">Reference proteome</keyword>
<keyword evidence="1" id="KW-0175">Coiled coil</keyword>
<evidence type="ECO:0000313" key="2">
    <source>
        <dbReference type="EMBL" id="CAH3182896.1"/>
    </source>
</evidence>
<comment type="caution">
    <text evidence="2">The sequence shown here is derived from an EMBL/GenBank/DDBJ whole genome shotgun (WGS) entry which is preliminary data.</text>
</comment>
<dbReference type="Proteomes" id="UP001159427">
    <property type="component" value="Unassembled WGS sequence"/>
</dbReference>
<organism evidence="2 3">
    <name type="scientific">Porites evermanni</name>
    <dbReference type="NCBI Taxonomy" id="104178"/>
    <lineage>
        <taxon>Eukaryota</taxon>
        <taxon>Metazoa</taxon>
        <taxon>Cnidaria</taxon>
        <taxon>Anthozoa</taxon>
        <taxon>Hexacorallia</taxon>
        <taxon>Scleractinia</taxon>
        <taxon>Fungiina</taxon>
        <taxon>Poritidae</taxon>
        <taxon>Porites</taxon>
    </lineage>
</organism>
<proteinExistence type="predicted"/>
<gene>
    <name evidence="2" type="ORF">PEVE_00014484</name>
</gene>
<accession>A0ABN8RTT3</accession>
<reference evidence="2 3" key="1">
    <citation type="submission" date="2022-05" db="EMBL/GenBank/DDBJ databases">
        <authorList>
            <consortium name="Genoscope - CEA"/>
            <person name="William W."/>
        </authorList>
    </citation>
    <scope>NUCLEOTIDE SEQUENCE [LARGE SCALE GENOMIC DNA]</scope>
</reference>
<evidence type="ECO:0000313" key="3">
    <source>
        <dbReference type="Proteomes" id="UP001159427"/>
    </source>
</evidence>
<dbReference type="EMBL" id="CALNXI010002095">
    <property type="protein sequence ID" value="CAH3182896.1"/>
    <property type="molecule type" value="Genomic_DNA"/>
</dbReference>
<name>A0ABN8RTT3_9CNID</name>
<protein>
    <submittedName>
        <fullName evidence="2">Uncharacterized protein</fullName>
    </submittedName>
</protein>
<evidence type="ECO:0000256" key="1">
    <source>
        <dbReference type="SAM" id="Coils"/>
    </source>
</evidence>
<feature type="coiled-coil region" evidence="1">
    <location>
        <begin position="157"/>
        <end position="198"/>
    </location>
</feature>
<feature type="non-terminal residue" evidence="2">
    <location>
        <position position="1"/>
    </location>
</feature>
<sequence length="205" mass="23377">LSITKIGHSSKFKWLGDFEELKLFEDGYLKITGTWSYTTNNGSFHTMKAKGASISFYSGMKTLNVQGSKSEIIGQKLLQFASTVSKEQSHFAASNIQTNFVSDDDHEQQEGVEEHETLTSDEITKDLNAHTKCSKVIEAAIHEFRLEVGKLLRRLDETRLNDENRDLKLKLEELEMQYDSLKRESRAIQDENKSLLTALRLLNSE</sequence>
<feature type="non-terminal residue" evidence="2">
    <location>
        <position position="205"/>
    </location>
</feature>